<feature type="domain" description="YjeF C-terminal" evidence="7">
    <location>
        <begin position="8"/>
        <end position="293"/>
    </location>
</feature>
<comment type="function">
    <text evidence="6">Catalyzes the dehydration of the S-form of NAD(P)HX at the expense of ADP, which is converted to AMP. Together with NAD(P)HX epimerase, which catalyzes the epimerization of the S- and R-forms, the enzyme allows the repair of both epimers of NAD(P)HX, a damaged form of NAD(P)H that is a result of enzymatic or heat-dependent hydration.</text>
</comment>
<keyword evidence="2 6" id="KW-0067">ATP-binding</keyword>
<keyword evidence="4 6" id="KW-0520">NAD</keyword>
<keyword evidence="1 6" id="KW-0547">Nucleotide-binding</keyword>
<dbReference type="InterPro" id="IPR029056">
    <property type="entry name" value="Ribokinase-like"/>
</dbReference>
<dbReference type="PROSITE" id="PS51383">
    <property type="entry name" value="YJEF_C_3"/>
    <property type="match status" value="1"/>
</dbReference>
<dbReference type="GO" id="GO:0046496">
    <property type="term" value="P:nicotinamide nucleotide metabolic process"/>
    <property type="evidence" value="ECO:0007669"/>
    <property type="project" value="UniProtKB-UniRule"/>
</dbReference>
<feature type="binding site" evidence="6">
    <location>
        <position position="228"/>
    </location>
    <ligand>
        <name>AMP</name>
        <dbReference type="ChEBI" id="CHEBI:456215"/>
    </ligand>
</feature>
<evidence type="ECO:0000256" key="4">
    <source>
        <dbReference type="ARBA" id="ARBA00023027"/>
    </source>
</evidence>
<comment type="cofactor">
    <cofactor evidence="6">
        <name>Mg(2+)</name>
        <dbReference type="ChEBI" id="CHEBI:18420"/>
    </cofactor>
</comment>
<dbReference type="InterPro" id="IPR017953">
    <property type="entry name" value="Carbohydrate_kinase_pred_CS"/>
</dbReference>
<dbReference type="GO" id="GO:0110051">
    <property type="term" value="P:metabolite repair"/>
    <property type="evidence" value="ECO:0007669"/>
    <property type="project" value="TreeGrafter"/>
</dbReference>
<feature type="binding site" evidence="6">
    <location>
        <position position="43"/>
    </location>
    <ligand>
        <name>(6S)-NADPHX</name>
        <dbReference type="ChEBI" id="CHEBI:64076"/>
    </ligand>
</feature>
<comment type="catalytic activity">
    <reaction evidence="6">
        <text>(6S)-NADPHX + ADP = AMP + phosphate + NADPH + H(+)</text>
        <dbReference type="Rhea" id="RHEA:32235"/>
        <dbReference type="ChEBI" id="CHEBI:15378"/>
        <dbReference type="ChEBI" id="CHEBI:43474"/>
        <dbReference type="ChEBI" id="CHEBI:57783"/>
        <dbReference type="ChEBI" id="CHEBI:64076"/>
        <dbReference type="ChEBI" id="CHEBI:456215"/>
        <dbReference type="ChEBI" id="CHEBI:456216"/>
        <dbReference type="EC" id="4.2.1.136"/>
    </reaction>
</comment>
<evidence type="ECO:0000256" key="6">
    <source>
        <dbReference type="HAMAP-Rule" id="MF_01965"/>
    </source>
</evidence>
<evidence type="ECO:0000259" key="7">
    <source>
        <dbReference type="PROSITE" id="PS51383"/>
    </source>
</evidence>
<dbReference type="Proteomes" id="UP000196880">
    <property type="component" value="Unassembled WGS sequence"/>
</dbReference>
<comment type="caution">
    <text evidence="8">The sequence shown here is derived from an EMBL/GenBank/DDBJ whole genome shotgun (WGS) entry which is preliminary data.</text>
</comment>
<dbReference type="PANTHER" id="PTHR12592">
    <property type="entry name" value="ATP-DEPENDENT (S)-NAD(P)H-HYDRATE DEHYDRATASE FAMILY MEMBER"/>
    <property type="match status" value="1"/>
</dbReference>
<dbReference type="OrthoDB" id="9806925at2"/>
<feature type="binding site" evidence="6">
    <location>
        <begin position="199"/>
        <end position="203"/>
    </location>
    <ligand>
        <name>AMP</name>
        <dbReference type="ChEBI" id="CHEBI:456215"/>
    </ligand>
</feature>
<keyword evidence="5 6" id="KW-0456">Lyase</keyword>
<feature type="binding site" evidence="6">
    <location>
        <position position="104"/>
    </location>
    <ligand>
        <name>(6S)-NADPHX</name>
        <dbReference type="ChEBI" id="CHEBI:64076"/>
    </ligand>
</feature>
<dbReference type="GO" id="GO:0052855">
    <property type="term" value="F:ADP-dependent NAD(P)H-hydrate dehydratase activity"/>
    <property type="evidence" value="ECO:0007669"/>
    <property type="project" value="UniProtKB-UniRule"/>
</dbReference>
<comment type="catalytic activity">
    <reaction evidence="6">
        <text>(6S)-NADHX + ADP = AMP + phosphate + NADH + H(+)</text>
        <dbReference type="Rhea" id="RHEA:32223"/>
        <dbReference type="ChEBI" id="CHEBI:15378"/>
        <dbReference type="ChEBI" id="CHEBI:43474"/>
        <dbReference type="ChEBI" id="CHEBI:57945"/>
        <dbReference type="ChEBI" id="CHEBI:64074"/>
        <dbReference type="ChEBI" id="CHEBI:456215"/>
        <dbReference type="ChEBI" id="CHEBI:456216"/>
        <dbReference type="EC" id="4.2.1.136"/>
    </reaction>
</comment>
<comment type="similarity">
    <text evidence="6">Belongs to the NnrD/CARKD family.</text>
</comment>
<comment type="subunit">
    <text evidence="6">Homotetramer.</text>
</comment>
<gene>
    <name evidence="6" type="primary">nnrD</name>
    <name evidence="8" type="ORF">B6A14_06595</name>
</gene>
<dbReference type="GO" id="GO:0052856">
    <property type="term" value="F:NAD(P)HX epimerase activity"/>
    <property type="evidence" value="ECO:0007669"/>
    <property type="project" value="TreeGrafter"/>
</dbReference>
<dbReference type="NCBIfam" id="TIGR00196">
    <property type="entry name" value="yjeF_cterm"/>
    <property type="match status" value="1"/>
</dbReference>
<evidence type="ECO:0000256" key="1">
    <source>
        <dbReference type="ARBA" id="ARBA00022741"/>
    </source>
</evidence>
<dbReference type="EMBL" id="NAIA01000003">
    <property type="protein sequence ID" value="OWF65461.1"/>
    <property type="molecule type" value="Genomic_DNA"/>
</dbReference>
<dbReference type="PANTHER" id="PTHR12592:SF0">
    <property type="entry name" value="ATP-DEPENDENT (S)-NAD(P)H-HYDRATE DEHYDRATASE"/>
    <property type="match status" value="1"/>
</dbReference>
<dbReference type="EC" id="4.2.1.136" evidence="6"/>
<evidence type="ECO:0000256" key="5">
    <source>
        <dbReference type="ARBA" id="ARBA00023239"/>
    </source>
</evidence>
<dbReference type="GO" id="GO:0005524">
    <property type="term" value="F:ATP binding"/>
    <property type="evidence" value="ECO:0007669"/>
    <property type="project" value="UniProtKB-KW"/>
</dbReference>
<proteinExistence type="inferred from homology"/>
<dbReference type="PROSITE" id="PS01050">
    <property type="entry name" value="YJEF_C_2"/>
    <property type="match status" value="1"/>
</dbReference>
<feature type="binding site" evidence="6">
    <location>
        <position position="229"/>
    </location>
    <ligand>
        <name>(6S)-NADPHX</name>
        <dbReference type="ChEBI" id="CHEBI:64076"/>
    </ligand>
</feature>
<keyword evidence="9" id="KW-1185">Reference proteome</keyword>
<accession>A0A210RWX4</accession>
<dbReference type="Gene3D" id="3.40.1190.20">
    <property type="match status" value="1"/>
</dbReference>
<dbReference type="HAMAP" id="MF_01965">
    <property type="entry name" value="NADHX_dehydratase"/>
    <property type="match status" value="1"/>
</dbReference>
<dbReference type="RefSeq" id="WP_087909705.1">
    <property type="nucleotide sequence ID" value="NZ_NAIA01000003.1"/>
</dbReference>
<dbReference type="Pfam" id="PF01256">
    <property type="entry name" value="Carb_kinase"/>
    <property type="match status" value="1"/>
</dbReference>
<dbReference type="AlphaFoldDB" id="A0A210RWX4"/>
<evidence type="ECO:0000313" key="9">
    <source>
        <dbReference type="Proteomes" id="UP000196880"/>
    </source>
</evidence>
<feature type="binding site" evidence="6">
    <location>
        <position position="162"/>
    </location>
    <ligand>
        <name>(6S)-NADPHX</name>
        <dbReference type="ChEBI" id="CHEBI:64076"/>
    </ligand>
</feature>
<organism evidence="8 9">
    <name type="scientific">Polynucleobacter hirudinilacicola</name>
    <dbReference type="NCBI Taxonomy" id="1743166"/>
    <lineage>
        <taxon>Bacteria</taxon>
        <taxon>Pseudomonadati</taxon>
        <taxon>Pseudomonadota</taxon>
        <taxon>Betaproteobacteria</taxon>
        <taxon>Burkholderiales</taxon>
        <taxon>Burkholderiaceae</taxon>
        <taxon>Polynucleobacter</taxon>
    </lineage>
</organism>
<dbReference type="SUPFAM" id="SSF53613">
    <property type="entry name" value="Ribokinase-like"/>
    <property type="match status" value="1"/>
</dbReference>
<evidence type="ECO:0000313" key="8">
    <source>
        <dbReference type="EMBL" id="OWF65461.1"/>
    </source>
</evidence>
<protein>
    <recommendedName>
        <fullName evidence="6">ADP-dependent (S)-NAD(P)H-hydrate dehydratase</fullName>
        <ecNumber evidence="6">4.2.1.136</ecNumber>
    </recommendedName>
    <alternativeName>
        <fullName evidence="6">ADP-dependent NAD(P)HX dehydratase</fullName>
    </alternativeName>
</protein>
<evidence type="ECO:0000256" key="2">
    <source>
        <dbReference type="ARBA" id="ARBA00022840"/>
    </source>
</evidence>
<dbReference type="InterPro" id="IPR000631">
    <property type="entry name" value="CARKD"/>
</dbReference>
<dbReference type="CDD" id="cd01171">
    <property type="entry name" value="YXKO-related"/>
    <property type="match status" value="1"/>
</dbReference>
<evidence type="ECO:0000256" key="3">
    <source>
        <dbReference type="ARBA" id="ARBA00022857"/>
    </source>
</evidence>
<reference evidence="8 9" key="1">
    <citation type="submission" date="2017-03" db="EMBL/GenBank/DDBJ databases">
        <title>New species Polynucleobacter sp. MWH-EgelM1-30-B4.</title>
        <authorList>
            <person name="Hahn M.W."/>
        </authorList>
    </citation>
    <scope>NUCLEOTIDE SEQUENCE [LARGE SCALE GENOMIC DNA]</scope>
    <source>
        <strain evidence="8 9">MWH-EgelM1-30-B4</strain>
    </source>
</reference>
<name>A0A210RWX4_9BURK</name>
<sequence>MTSPPSKLDTFALAKLLKRGTSEHKGNAGKALLIGGAPGMAGALLLAGNACLYLGAGWTILEMLDPASAKACPESPELMIRLASAQIDEVLEITKPDVIAIGPGLGKSALASILLMGVLQYPSIPLVIDADALNLISESKDLLSALQNRNQQFPDQVVLTPHPGEAAKLLGIATENVQSDRLATLEKLITLTQCIVVLKGQHTLFGSPKHPALQCQEGNPGMGTGGMGDVLTGSIAAIAAQGVRHQLNLWESTGIAIQLHATAADSLVRQGVGPIGLTPSETILEMRSLLNKLL</sequence>
<keyword evidence="3 6" id="KW-0521">NADP</keyword>